<evidence type="ECO:0000259" key="2">
    <source>
        <dbReference type="Pfam" id="PF13340"/>
    </source>
</evidence>
<sequence>MMEALMSRLFWLSDEAWAVIEPHLPTNQPGAHRTDDRRVISGIIHVLRSGCRWQDCPACYGPPTTIYNRFHRWSARGIWRRLFDALVQSSDRDIHMIDSTTSKAHRSAAGGKGGQTARQSAAREAAGRQKSMLLSIAASVPSRSI</sequence>
<evidence type="ECO:0000256" key="1">
    <source>
        <dbReference type="SAM" id="MobiDB-lite"/>
    </source>
</evidence>
<protein>
    <submittedName>
        <fullName evidence="3">Transposase for insertion sequence element IS6501</fullName>
    </submittedName>
</protein>
<evidence type="ECO:0000313" key="4">
    <source>
        <dbReference type="Proteomes" id="UP000007374"/>
    </source>
</evidence>
<dbReference type="Proteomes" id="UP000007374">
    <property type="component" value="Unassembled WGS sequence"/>
</dbReference>
<feature type="region of interest" description="Disordered" evidence="1">
    <location>
        <begin position="101"/>
        <end position="128"/>
    </location>
</feature>
<dbReference type="EMBL" id="AMSI01000005">
    <property type="protein sequence ID" value="EKF42803.1"/>
    <property type="molecule type" value="Genomic_DNA"/>
</dbReference>
<feature type="domain" description="Insertion element IS402-like" evidence="2">
    <location>
        <begin position="12"/>
        <end position="83"/>
    </location>
</feature>
<keyword evidence="4" id="KW-1185">Reference proteome</keyword>
<dbReference type="PANTHER" id="PTHR46637">
    <property type="entry name" value="TIS1421-TRANSPOSASE PROTEIN A"/>
    <property type="match status" value="1"/>
</dbReference>
<dbReference type="NCBIfam" id="NF033580">
    <property type="entry name" value="transpos_IS5_3"/>
    <property type="match status" value="1"/>
</dbReference>
<dbReference type="AlphaFoldDB" id="K2N5S3"/>
<accession>K2N5S3</accession>
<comment type="caution">
    <text evidence="3">The sequence shown here is derived from an EMBL/GenBank/DDBJ whole genome shotgun (WGS) entry which is preliminary data.</text>
</comment>
<dbReference type="STRING" id="721133.SAMN05216176_103188"/>
<dbReference type="PANTHER" id="PTHR46637:SF1">
    <property type="entry name" value="BLL5188 PROTEIN"/>
    <property type="match status" value="1"/>
</dbReference>
<dbReference type="InterPro" id="IPR052909">
    <property type="entry name" value="Transposase_6_like"/>
</dbReference>
<reference evidence="3 4" key="1">
    <citation type="journal article" date="2012" name="J. Bacteriol.">
        <title>Genome Sequence of Nitratireductor indicus Type Strain C115.</title>
        <authorList>
            <person name="Lai Q."/>
            <person name="Li G."/>
            <person name="Yu Z."/>
            <person name="Shao Z."/>
        </authorList>
    </citation>
    <scope>NUCLEOTIDE SEQUENCE [LARGE SCALE GENOMIC DNA]</scope>
    <source>
        <strain evidence="3 4">C115</strain>
    </source>
</reference>
<dbReference type="eggNOG" id="COG3293">
    <property type="taxonomic scope" value="Bacteria"/>
</dbReference>
<evidence type="ECO:0000313" key="3">
    <source>
        <dbReference type="EMBL" id="EKF42803.1"/>
    </source>
</evidence>
<dbReference type="InterPro" id="IPR025161">
    <property type="entry name" value="IS402-like_dom"/>
</dbReference>
<dbReference type="PATRIC" id="fig|1231190.3.peg.1895"/>
<gene>
    <name evidence="3" type="ORF">NA8A_09054</name>
</gene>
<organism evidence="3 4">
    <name type="scientific">Nitratireductor indicus C115</name>
    <dbReference type="NCBI Taxonomy" id="1231190"/>
    <lineage>
        <taxon>Bacteria</taxon>
        <taxon>Pseudomonadati</taxon>
        <taxon>Pseudomonadota</taxon>
        <taxon>Alphaproteobacteria</taxon>
        <taxon>Hyphomicrobiales</taxon>
        <taxon>Phyllobacteriaceae</taxon>
        <taxon>Nitratireductor</taxon>
    </lineage>
</organism>
<proteinExistence type="predicted"/>
<dbReference type="Pfam" id="PF13340">
    <property type="entry name" value="DUF4096"/>
    <property type="match status" value="1"/>
</dbReference>
<name>K2N5S3_9HYPH</name>